<gene>
    <name evidence="1" type="ORF">GALL_153280</name>
</gene>
<comment type="caution">
    <text evidence="1">The sequence shown here is derived from an EMBL/GenBank/DDBJ whole genome shotgun (WGS) entry which is preliminary data.</text>
</comment>
<organism evidence="1">
    <name type="scientific">mine drainage metagenome</name>
    <dbReference type="NCBI Taxonomy" id="410659"/>
    <lineage>
        <taxon>unclassified sequences</taxon>
        <taxon>metagenomes</taxon>
        <taxon>ecological metagenomes</taxon>
    </lineage>
</organism>
<proteinExistence type="predicted"/>
<protein>
    <submittedName>
        <fullName evidence="1">Uncharacterized protein</fullName>
    </submittedName>
</protein>
<reference evidence="1" key="1">
    <citation type="submission" date="2016-10" db="EMBL/GenBank/DDBJ databases">
        <title>Sequence of Gallionella enrichment culture.</title>
        <authorList>
            <person name="Poehlein A."/>
            <person name="Muehling M."/>
            <person name="Daniel R."/>
        </authorList>
    </citation>
    <scope>NUCLEOTIDE SEQUENCE</scope>
</reference>
<name>A0A1J5SRA8_9ZZZZ</name>
<dbReference type="EMBL" id="MLJW01000073">
    <property type="protein sequence ID" value="OIR02614.1"/>
    <property type="molecule type" value="Genomic_DNA"/>
</dbReference>
<sequence>MNLNRDERLQSGMLKARKYLDKRLDDLRKANDALMTEAERAPLLGEIAAVKGFLKFIETKPVAVRDESHFND</sequence>
<accession>A0A1J5SRA8</accession>
<evidence type="ECO:0000313" key="1">
    <source>
        <dbReference type="EMBL" id="OIR02614.1"/>
    </source>
</evidence>
<dbReference type="AlphaFoldDB" id="A0A1J5SRA8"/>